<dbReference type="InterPro" id="IPR050210">
    <property type="entry name" value="tRNA_Adenine-N(6)_MTase"/>
</dbReference>
<reference evidence="1 2" key="1">
    <citation type="submission" date="2017-06" db="EMBL/GenBank/DDBJ databases">
        <authorList>
            <person name="Kim H.J."/>
            <person name="Triplett B.A."/>
        </authorList>
    </citation>
    <scope>NUCLEOTIDE SEQUENCE [LARGE SCALE GENOMIC DNA]</scope>
    <source>
        <strain evidence="1 2">DSM 14713</strain>
    </source>
</reference>
<sequence>MLRSLKHFMEETDVSTSLPAPDETLDSIGTAGVRVLQRRGGYRFTLDAVLLAAFAATEASSVPGPLLELGAGSGVVSFLLACQFGLGPVDALELQPEVHARLVRAVALNACESRVRPLLGDLREARSLWASGAYAHVVSNPPFRPAHAGVRSPDAERALSKQEVSCDAAAVVAAARHALPPGGRVSLVYPAARVAEVLGLLAAARFHPVALRFIHARAESPATRFLVHAVRDRPRGLAVRPPLIAHGSGPGGYSPEVAALMEPPLAERPAPRLEDGD</sequence>
<name>A0A250IFK8_9BACT</name>
<dbReference type="GO" id="GO:0008168">
    <property type="term" value="F:methyltransferase activity"/>
    <property type="evidence" value="ECO:0007669"/>
    <property type="project" value="UniProtKB-KW"/>
</dbReference>
<dbReference type="GO" id="GO:0032259">
    <property type="term" value="P:methylation"/>
    <property type="evidence" value="ECO:0007669"/>
    <property type="project" value="UniProtKB-KW"/>
</dbReference>
<dbReference type="AlphaFoldDB" id="A0A250IFK8"/>
<organism evidence="1 2">
    <name type="scientific">Melittangium boletus DSM 14713</name>
    <dbReference type="NCBI Taxonomy" id="1294270"/>
    <lineage>
        <taxon>Bacteria</taxon>
        <taxon>Pseudomonadati</taxon>
        <taxon>Myxococcota</taxon>
        <taxon>Myxococcia</taxon>
        <taxon>Myxococcales</taxon>
        <taxon>Cystobacterineae</taxon>
        <taxon>Archangiaceae</taxon>
        <taxon>Melittangium</taxon>
    </lineage>
</organism>
<keyword evidence="2" id="KW-1185">Reference proteome</keyword>
<protein>
    <submittedName>
        <fullName evidence="1">tRNA (Adenine37-N(6))-methyltransferase TrmN6</fullName>
    </submittedName>
</protein>
<dbReference type="Gene3D" id="3.40.50.150">
    <property type="entry name" value="Vaccinia Virus protein VP39"/>
    <property type="match status" value="1"/>
</dbReference>
<evidence type="ECO:0000313" key="2">
    <source>
        <dbReference type="Proteomes" id="UP000217289"/>
    </source>
</evidence>
<dbReference type="CDD" id="cd02440">
    <property type="entry name" value="AdoMet_MTases"/>
    <property type="match status" value="1"/>
</dbReference>
<dbReference type="InterPro" id="IPR029063">
    <property type="entry name" value="SAM-dependent_MTases_sf"/>
</dbReference>
<dbReference type="Proteomes" id="UP000217289">
    <property type="component" value="Chromosome"/>
</dbReference>
<dbReference type="PANTHER" id="PTHR47739:SF1">
    <property type="entry name" value="TRNA1(VAL) (ADENINE(37)-N6)-METHYLTRANSFERASE"/>
    <property type="match status" value="1"/>
</dbReference>
<accession>A0A250IFK8</accession>
<keyword evidence="1" id="KW-0808">Transferase</keyword>
<dbReference type="EMBL" id="CP022163">
    <property type="protein sequence ID" value="ATB29931.1"/>
    <property type="molecule type" value="Genomic_DNA"/>
</dbReference>
<gene>
    <name evidence="1" type="ORF">MEBOL_003386</name>
</gene>
<dbReference type="SUPFAM" id="SSF53335">
    <property type="entry name" value="S-adenosyl-L-methionine-dependent methyltransferases"/>
    <property type="match status" value="1"/>
</dbReference>
<evidence type="ECO:0000313" key="1">
    <source>
        <dbReference type="EMBL" id="ATB29931.1"/>
    </source>
</evidence>
<dbReference type="PANTHER" id="PTHR47739">
    <property type="entry name" value="TRNA1(VAL) (ADENINE(37)-N6)-METHYLTRANSFERASE"/>
    <property type="match status" value="1"/>
</dbReference>
<proteinExistence type="predicted"/>
<keyword evidence="1" id="KW-0489">Methyltransferase</keyword>
<dbReference type="KEGG" id="mbd:MEBOL_003386"/>